<evidence type="ECO:0000256" key="24">
    <source>
        <dbReference type="ARBA" id="ARBA00047332"/>
    </source>
</evidence>
<dbReference type="EC" id="2.1.1.375" evidence="21"/>
<organism evidence="29">
    <name type="scientific">Infectious hematopoietic necrosis virus</name>
    <dbReference type="NCBI Taxonomy" id="11290"/>
    <lineage>
        <taxon>Viruses</taxon>
        <taxon>Riboviria</taxon>
        <taxon>Orthornavirae</taxon>
        <taxon>Negarnaviricota</taxon>
        <taxon>Haploviricotina</taxon>
        <taxon>Monjiviricetes</taxon>
        <taxon>Mononegavirales</taxon>
        <taxon>Rhabdoviridae</taxon>
        <taxon>Gammarhabdovirinae</taxon>
        <taxon>Novirhabdovirus</taxon>
        <taxon>Novirhabdovirus salmonid</taxon>
    </lineage>
</organism>
<keyword evidence="11" id="KW-0547">Nucleotide-binding</keyword>
<evidence type="ECO:0000256" key="8">
    <source>
        <dbReference type="ARBA" id="ARBA00022679"/>
    </source>
</evidence>
<keyword evidence="15" id="KW-0693">Viral RNA replication</keyword>
<evidence type="ECO:0000256" key="18">
    <source>
        <dbReference type="ARBA" id="ARBA00023268"/>
    </source>
</evidence>
<keyword evidence="17" id="KW-1035">Host cytoplasm</keyword>
<keyword evidence="8" id="KW-0808">Transferase</keyword>
<feature type="domain" description="RdRp catalytic" evidence="27">
    <location>
        <begin position="560"/>
        <end position="757"/>
    </location>
</feature>
<dbReference type="EC" id="2.7.7.48" evidence="3"/>
<evidence type="ECO:0000256" key="22">
    <source>
        <dbReference type="ARBA" id="ARBA00030436"/>
    </source>
</evidence>
<evidence type="ECO:0000256" key="1">
    <source>
        <dbReference type="ARBA" id="ARBA00004192"/>
    </source>
</evidence>
<evidence type="ECO:0000259" key="27">
    <source>
        <dbReference type="PROSITE" id="PS50526"/>
    </source>
</evidence>
<keyword evidence="16" id="KW-0506">mRNA capping</keyword>
<dbReference type="EMBL" id="MK829701">
    <property type="protein sequence ID" value="QGJ79613.1"/>
    <property type="molecule type" value="Viral_cRNA"/>
</dbReference>
<gene>
    <name evidence="29" type="primary">L</name>
</gene>
<keyword evidence="13" id="KW-0067">ATP-binding</keyword>
<dbReference type="GO" id="GO:0005524">
    <property type="term" value="F:ATP binding"/>
    <property type="evidence" value="ECO:0007669"/>
    <property type="project" value="UniProtKB-KW"/>
</dbReference>
<evidence type="ECO:0000256" key="13">
    <source>
        <dbReference type="ARBA" id="ARBA00022840"/>
    </source>
</evidence>
<dbReference type="PROSITE" id="PS50526">
    <property type="entry name" value="RDRP_SSRNA_NEG_NONSEG"/>
    <property type="match status" value="1"/>
</dbReference>
<comment type="catalytic activity">
    <reaction evidence="25">
        <text>a 5'-end (5'-triphosphoguanosine)-adenylyl-adenylyl-cytidylyl-adenosine in mRNA + 2 S-adenosyl-L-methionine = a 5'-end (N(7)-methyl 5'-triphosphoguanosine)-(2'-O-methyladenylyl)-adenylyl-cytidylyl-adenosine in mRNA + 2 S-adenosyl-L-homocysteine + H(+)</text>
        <dbReference type="Rhea" id="RHEA:65376"/>
        <dbReference type="Rhea" id="RHEA-COMP:16797"/>
        <dbReference type="Rhea" id="RHEA-COMP:16798"/>
        <dbReference type="ChEBI" id="CHEBI:15378"/>
        <dbReference type="ChEBI" id="CHEBI:57856"/>
        <dbReference type="ChEBI" id="CHEBI:59789"/>
        <dbReference type="ChEBI" id="CHEBI:156483"/>
        <dbReference type="ChEBI" id="CHEBI:156484"/>
        <dbReference type="EC" id="2.1.1.375"/>
    </reaction>
</comment>
<evidence type="ECO:0000256" key="11">
    <source>
        <dbReference type="ARBA" id="ARBA00022741"/>
    </source>
</evidence>
<comment type="catalytic activity">
    <reaction evidence="19">
        <text>a 5'-end triphospho-adenylyl-adenylyl-cytidylyl-adenosine in mRNA + GDP + H(+) = a 5'-end (5'-triphosphoguanosine)-adenylyl-adenylyl-cytidylyl-adenosine in mRNA + diphosphate</text>
        <dbReference type="Rhea" id="RHEA:65436"/>
        <dbReference type="Rhea" id="RHEA-COMP:16797"/>
        <dbReference type="Rhea" id="RHEA-COMP:16799"/>
        <dbReference type="ChEBI" id="CHEBI:15378"/>
        <dbReference type="ChEBI" id="CHEBI:33019"/>
        <dbReference type="ChEBI" id="CHEBI:58189"/>
        <dbReference type="ChEBI" id="CHEBI:156484"/>
        <dbReference type="ChEBI" id="CHEBI:156503"/>
        <dbReference type="EC" id="2.7.7.88"/>
    </reaction>
</comment>
<name>A0A7S5KSC4_9RHAB</name>
<keyword evidence="7" id="KW-0507">mRNA processing</keyword>
<dbReference type="GO" id="GO:0003968">
    <property type="term" value="F:RNA-directed RNA polymerase activity"/>
    <property type="evidence" value="ECO:0007669"/>
    <property type="project" value="UniProtKB-KW"/>
</dbReference>
<evidence type="ECO:0000256" key="20">
    <source>
        <dbReference type="ARBA" id="ARBA00024499"/>
    </source>
</evidence>
<dbReference type="Pfam" id="PF14318">
    <property type="entry name" value="Mononeg_mRNAcap"/>
    <property type="match status" value="1"/>
</dbReference>
<evidence type="ECO:0000259" key="28">
    <source>
        <dbReference type="PROSITE" id="PS51590"/>
    </source>
</evidence>
<keyword evidence="5" id="KW-0696">RNA-directed RNA polymerase</keyword>
<evidence type="ECO:0000256" key="10">
    <source>
        <dbReference type="ARBA" id="ARBA00022695"/>
    </source>
</evidence>
<evidence type="ECO:0000256" key="19">
    <source>
        <dbReference type="ARBA" id="ARBA00024494"/>
    </source>
</evidence>
<reference evidence="29" key="1">
    <citation type="journal article" date="2019" name="Virol. J.">
        <title>Sequencing of animal viruses: quality data assurance for NGS bioinformatics.</title>
        <authorList>
            <person name="Zamperin G."/>
            <person name="Lucas P."/>
            <person name="Cano I."/>
            <person name="Ryder D."/>
            <person name="Abbadi M."/>
            <person name="Stone D."/>
            <person name="Cuenca A."/>
            <person name="Vigouroux E."/>
            <person name="Blanchard Y."/>
            <person name="Panzarin V."/>
        </authorList>
    </citation>
    <scope>NUCLEOTIDE SEQUENCE</scope>
    <source>
        <strain evidence="29">IHNV/O.mykiss/I/VR/143/Apr14</strain>
    </source>
</reference>
<dbReference type="GO" id="GO:0030430">
    <property type="term" value="C:host cell cytoplasm"/>
    <property type="evidence" value="ECO:0007669"/>
    <property type="project" value="UniProtKB-SubCell"/>
</dbReference>
<keyword evidence="18" id="KW-0511">Multifunctional enzyme</keyword>
<dbReference type="GO" id="GO:0004482">
    <property type="term" value="F:mRNA 5'-cap (guanine-N7-)-methyltransferase activity"/>
    <property type="evidence" value="ECO:0007669"/>
    <property type="project" value="InterPro"/>
</dbReference>
<evidence type="ECO:0000256" key="7">
    <source>
        <dbReference type="ARBA" id="ARBA00022664"/>
    </source>
</evidence>
<evidence type="ECO:0000256" key="2">
    <source>
        <dbReference type="ARBA" id="ARBA00004328"/>
    </source>
</evidence>
<evidence type="ECO:0000256" key="4">
    <source>
        <dbReference type="ARBA" id="ARBA00012582"/>
    </source>
</evidence>
<keyword evidence="12" id="KW-0378">Hydrolase</keyword>
<keyword evidence="10" id="KW-0548">Nucleotidyltransferase</keyword>
<evidence type="ECO:0000313" key="29">
    <source>
        <dbReference type="EMBL" id="QGJ79613.1"/>
    </source>
</evidence>
<dbReference type="GO" id="GO:0016787">
    <property type="term" value="F:hydrolase activity"/>
    <property type="evidence" value="ECO:0007669"/>
    <property type="project" value="UniProtKB-KW"/>
</dbReference>
<evidence type="ECO:0000256" key="6">
    <source>
        <dbReference type="ARBA" id="ARBA00022603"/>
    </source>
</evidence>
<dbReference type="InterPro" id="IPR014023">
    <property type="entry name" value="Mononeg_RNA_pol_cat"/>
</dbReference>
<comment type="catalytic activity">
    <reaction evidence="20">
        <text>a 5'-end (5'-triphosphoguanosine)-(2'-O-methyladenylyl)-adenylyl-cytidylyl-adenosine in mRNA + S-adenosyl-L-methionine = a 5'-end (N(7)-methyl 5'-triphosphoguanosine)-(2'-O-methyladenylyl)-adenylyl-cytidylyl-adenosine in mRNA + S-adenosyl-L-homocysteine</text>
        <dbReference type="Rhea" id="RHEA:65440"/>
        <dbReference type="Rhea" id="RHEA-COMP:16798"/>
        <dbReference type="Rhea" id="RHEA-COMP:16801"/>
        <dbReference type="ChEBI" id="CHEBI:57856"/>
        <dbReference type="ChEBI" id="CHEBI:59789"/>
        <dbReference type="ChEBI" id="CHEBI:156482"/>
        <dbReference type="ChEBI" id="CHEBI:156483"/>
    </reaction>
</comment>
<evidence type="ECO:0000256" key="25">
    <source>
        <dbReference type="ARBA" id="ARBA00047370"/>
    </source>
</evidence>
<evidence type="ECO:0000256" key="5">
    <source>
        <dbReference type="ARBA" id="ARBA00022484"/>
    </source>
</evidence>
<comment type="catalytic activity">
    <reaction evidence="26">
        <text>GTP + H2O = GDP + phosphate + H(+)</text>
        <dbReference type="Rhea" id="RHEA:19669"/>
        <dbReference type="ChEBI" id="CHEBI:15377"/>
        <dbReference type="ChEBI" id="CHEBI:15378"/>
        <dbReference type="ChEBI" id="CHEBI:37565"/>
        <dbReference type="ChEBI" id="CHEBI:43474"/>
        <dbReference type="ChEBI" id="CHEBI:58189"/>
    </reaction>
</comment>
<evidence type="ECO:0000256" key="23">
    <source>
        <dbReference type="ARBA" id="ARBA00031012"/>
    </source>
</evidence>
<evidence type="ECO:0000256" key="26">
    <source>
        <dbReference type="ARBA" id="ARBA00048548"/>
    </source>
</evidence>
<proteinExistence type="predicted"/>
<evidence type="ECO:0000256" key="14">
    <source>
        <dbReference type="ARBA" id="ARBA00022844"/>
    </source>
</evidence>
<evidence type="ECO:0000256" key="3">
    <source>
        <dbReference type="ARBA" id="ARBA00012494"/>
    </source>
</evidence>
<protein>
    <recommendedName>
        <fullName evidence="23">Replicase</fullName>
        <ecNumber evidence="21">2.1.1.375</ecNumber>
        <ecNumber evidence="3">2.7.7.48</ecNumber>
        <ecNumber evidence="4">2.7.7.88</ecNumber>
    </recommendedName>
    <alternativeName>
        <fullName evidence="22">Transcriptase</fullName>
    </alternativeName>
</protein>
<dbReference type="GO" id="GO:0044423">
    <property type="term" value="C:virion component"/>
    <property type="evidence" value="ECO:0007669"/>
    <property type="project" value="UniProtKB-KW"/>
</dbReference>
<keyword evidence="14" id="KW-0946">Virion</keyword>
<comment type="subcellular location">
    <subcellularLocation>
        <location evidence="1">Host cytoplasm</location>
    </subcellularLocation>
    <subcellularLocation>
        <location evidence="2">Virion</location>
    </subcellularLocation>
</comment>
<sequence length="1993" mass="225656">MDFFDLDIEIKQERLPAECSLNSPLNYSLSAQLTDRMTPRTENVRRQRERLRSHMREHFRVKDLSTLDNDSTRLHARLTEDLITIQSPEIDSSVLENWPPLKSYYASLDYTLPEKTAFEWEQAAPYWNLFAQLRAILLQSQKIKKQETGTRELYSCGPLQIEFVEGVVLYFTDRGSKEEFTKSGELPSVTPYADFLAWIKIISQRAQAVLMAVILRVTDKGLSPLPESLLAIYQSVDDILKRAGQPAIDLLKLWEPLVITKLGELLGDRFGLEEDFRNTIRGEANKLAKDLFISRGLNRLMDILDQQTEAQPLFQFFGLFKHFAYPRVFSRDTIQAIQEVSDRPSSISAVDFLHDQCEIRKEFYVRYINAYHRAPGLDLSALSPSSFLRDSLERGKIPNERSPLYSNKEWYFVKFTKSIEWPVSDTLSTFLSDKAITRDRPAWVEDGHSGRDMSEKRLLLKFIKENFSSVADIVGAAEAIYNKEEDRLIALKVKEMELKIKGRGFGLMTFMPRLLQVLRESIAKKTQKLFPEITMTSSDLDMKKRKFMLSKKSDDRRGFIHVNKSLDINKFCTSQRQFNSNAVFSSLDELMGTFPLFSRVHEVFEKTWIVDGSSSDPPNLAHFTRILDECTALGLDTPHIWADGVFSGLKGGIEGLCQYVWTICLLLRVERVMQKTALTHYILAQGDNVIITIIVPIEIHRDGTIPEQESRRILALSRDIDLSLESELEKSGLTLKIEETLTSENISIYGKDLHCPQHLTLAIKKAASAAIISSEQYQDVPTFLSGLGTSLEALSECVNNKVGVHLFGVIMGIAGWRDLATHQTWRGWRYPYHKKAITGRIRASEMKLSKGEPTELSISVLSKRRRETVTLIELLSNSLLGSALGMLAFPTPLDLEKRGVGDYITHRLTIARKALLSGHLDPRIGRKVESACNIPLSSRIDLSKLFDSPFSLNIATEEDATAVIKRQATKILRLQEIKNEKLKAQIDNMDKGIATLDAALAGATDINPRLNYMIRSITDEKESEMFVTKFASARTMRTLAMNHSSELSIVILLEMKSQQKETYTIWRTKRPPVTMWKCSTVLAKELRDISWGKNIIGGTSPSPIEAMETIQIDPTEWEDRRSQDAMSINYYLSRAGMDEQTAKLTRGFLVPYYGTQTKPLVAKAYLELKGNPRTNKALLLLSVRESLVKTGSNLDKLIIKLCSHALDIDVASLPALRAQEEAAAGEGLRGGIKESMSPVGPDNFYTNITHKVFNRKWATPYHVNIADFIIQGLIETRRHLLVNERMNGLLPVSSVKCTSCFREKEREFFDIPEEFTWKNESTTSDPAYTYFTTWCDLPRVSNLPEMDQRSATRLLGRGLALNRSSSGEIITKFYSMPMESQRLLHPVELLLGYGEGVILGYLRSQHINHGALFHIGDESLAKKLRRYILDTKTQHAKQIGYLFQDEDSLHELLGQGLCPYIPRSIPLTITELTNACAITTIRATEVILSTKARIYHMPVQAIDESDVDTSRLAANTMQTILGDPRPMNLVHLDCDLTHNMVAWESEVKLDVLKSENFHIDGLLVELNARELPIGDTPWKQRDWTCSNDPKIIAKGIKTKSLFIHQGVPGAINLIPDLLVVIGGGLGGCAVPYLQEWPDTPIIFATLFDERERISEDGDLTVPPELLVRGMAPRMIEREILEAELCDITNEGNRRLLIRLVTKNKGGGKVVLIDEIENRGAPESLLQSSLQDLFEKLDKVCKLTSVHTVRESTVEQFSQRVNSIKRSRKAVTLHWNRYNRRDQFEALVIVRGEEAKSDYRISTITSAKAFRKIDDQLEIDGRLSSTQWSLPALPSREKNILFGYVSSVFLKMNLALSANDMDREQLIETIEGTAPGLISWKEKLEHRDHAHRSDIEEKGITQDKIFNLICLSWVLKGLRYGVWDTDAQSIVAQTVYITRGPKLCPLGEKPKRIFASFKLQSGKRVEDAKGFLSALLHLEGFFPLGEQQAHSSST</sequence>
<dbReference type="Pfam" id="PF00946">
    <property type="entry name" value="Mononeg_RNA_pol"/>
    <property type="match status" value="1"/>
</dbReference>
<feature type="domain" description="Mononegavirus-type SAM-dependent 2'-O-MTase" evidence="28">
    <location>
        <begin position="1592"/>
        <end position="1788"/>
    </location>
</feature>
<evidence type="ECO:0000256" key="9">
    <source>
        <dbReference type="ARBA" id="ARBA00022691"/>
    </source>
</evidence>
<evidence type="ECO:0000256" key="16">
    <source>
        <dbReference type="ARBA" id="ARBA00023042"/>
    </source>
</evidence>
<dbReference type="EC" id="2.7.7.88" evidence="4"/>
<comment type="catalytic activity">
    <reaction evidence="24">
        <text>a 5'-end (5'-triphosphoguanosine)-adenylyl-adenylyl-cytidylyl-adenosine in mRNA + S-adenosyl-L-methionine = a 5'-end (5'-triphosphoguanosine)-(2'-O-methyladenylyl)-adenylyl-cytidylyl-adenosine in mRNA + S-adenosyl-L-homocysteine + H(+)</text>
        <dbReference type="Rhea" id="RHEA:65380"/>
        <dbReference type="Rhea" id="RHEA-COMP:16797"/>
        <dbReference type="Rhea" id="RHEA-COMP:16801"/>
        <dbReference type="ChEBI" id="CHEBI:15378"/>
        <dbReference type="ChEBI" id="CHEBI:57856"/>
        <dbReference type="ChEBI" id="CHEBI:59789"/>
        <dbReference type="ChEBI" id="CHEBI:156482"/>
        <dbReference type="ChEBI" id="CHEBI:156484"/>
    </reaction>
</comment>
<evidence type="ECO:0000256" key="21">
    <source>
        <dbReference type="ARBA" id="ARBA00026099"/>
    </source>
</evidence>
<keyword evidence="9" id="KW-0949">S-adenosyl-L-methionine</keyword>
<dbReference type="PROSITE" id="PS51590">
    <property type="entry name" value="SAM_MT_MNV_L"/>
    <property type="match status" value="1"/>
</dbReference>
<accession>A0A7S5KSC4</accession>
<evidence type="ECO:0000256" key="12">
    <source>
        <dbReference type="ARBA" id="ARBA00022801"/>
    </source>
</evidence>
<dbReference type="InterPro" id="IPR025786">
    <property type="entry name" value="Mononega_L_MeTrfase"/>
</dbReference>
<evidence type="ECO:0000256" key="15">
    <source>
        <dbReference type="ARBA" id="ARBA00022953"/>
    </source>
</evidence>
<evidence type="ECO:0000256" key="17">
    <source>
        <dbReference type="ARBA" id="ARBA00023200"/>
    </source>
</evidence>
<keyword evidence="6" id="KW-0489">Methyltransferase</keyword>
<dbReference type="InterPro" id="IPR026890">
    <property type="entry name" value="Mononeg_mRNAcap"/>
</dbReference>